<keyword evidence="3" id="KW-1185">Reference proteome</keyword>
<evidence type="ECO:0000313" key="3">
    <source>
        <dbReference type="Proteomes" id="UP000799770"/>
    </source>
</evidence>
<name>A0A6A5Z3Q6_9PLEO</name>
<evidence type="ECO:0000313" key="2">
    <source>
        <dbReference type="EMBL" id="KAF2113704.1"/>
    </source>
</evidence>
<protein>
    <submittedName>
        <fullName evidence="2">Uncharacterized protein</fullName>
    </submittedName>
</protein>
<accession>A0A6A5Z3Q6</accession>
<feature type="region of interest" description="Disordered" evidence="1">
    <location>
        <begin position="63"/>
        <end position="84"/>
    </location>
</feature>
<reference evidence="2" key="1">
    <citation type="journal article" date="2020" name="Stud. Mycol.">
        <title>101 Dothideomycetes genomes: a test case for predicting lifestyles and emergence of pathogens.</title>
        <authorList>
            <person name="Haridas S."/>
            <person name="Albert R."/>
            <person name="Binder M."/>
            <person name="Bloem J."/>
            <person name="Labutti K."/>
            <person name="Salamov A."/>
            <person name="Andreopoulos B."/>
            <person name="Baker S."/>
            <person name="Barry K."/>
            <person name="Bills G."/>
            <person name="Bluhm B."/>
            <person name="Cannon C."/>
            <person name="Castanera R."/>
            <person name="Culley D."/>
            <person name="Daum C."/>
            <person name="Ezra D."/>
            <person name="Gonzalez J."/>
            <person name="Henrissat B."/>
            <person name="Kuo A."/>
            <person name="Liang C."/>
            <person name="Lipzen A."/>
            <person name="Lutzoni F."/>
            <person name="Magnuson J."/>
            <person name="Mondo S."/>
            <person name="Nolan M."/>
            <person name="Ohm R."/>
            <person name="Pangilinan J."/>
            <person name="Park H.-J."/>
            <person name="Ramirez L."/>
            <person name="Alfaro M."/>
            <person name="Sun H."/>
            <person name="Tritt A."/>
            <person name="Yoshinaga Y."/>
            <person name="Zwiers L.-H."/>
            <person name="Turgeon B."/>
            <person name="Goodwin S."/>
            <person name="Spatafora J."/>
            <person name="Crous P."/>
            <person name="Grigoriev I."/>
        </authorList>
    </citation>
    <scope>NUCLEOTIDE SEQUENCE</scope>
    <source>
        <strain evidence="2">CBS 627.86</strain>
    </source>
</reference>
<dbReference type="Proteomes" id="UP000799770">
    <property type="component" value="Unassembled WGS sequence"/>
</dbReference>
<sequence length="181" mass="19470">MRVFCFTLELPPGNVTVWPTPQALAQQSCQAVQYTPLEITIELRLSGLPESVAIVLKGNESTSLNLPSPHTSKRSSDTLSIPNEPSILPLTNSMPCPADANSSAFTAPTNYVTPNRSASGMPTNYANWTTNATNRFGSGLGFPRPTSGDFILSNAGVRHERIGMQALIFFVFAQTALAAWL</sequence>
<organism evidence="2 3">
    <name type="scientific">Lophiotrema nucula</name>
    <dbReference type="NCBI Taxonomy" id="690887"/>
    <lineage>
        <taxon>Eukaryota</taxon>
        <taxon>Fungi</taxon>
        <taxon>Dikarya</taxon>
        <taxon>Ascomycota</taxon>
        <taxon>Pezizomycotina</taxon>
        <taxon>Dothideomycetes</taxon>
        <taxon>Pleosporomycetidae</taxon>
        <taxon>Pleosporales</taxon>
        <taxon>Lophiotremataceae</taxon>
        <taxon>Lophiotrema</taxon>
    </lineage>
</organism>
<dbReference type="AlphaFoldDB" id="A0A6A5Z3Q6"/>
<evidence type="ECO:0000256" key="1">
    <source>
        <dbReference type="SAM" id="MobiDB-lite"/>
    </source>
</evidence>
<gene>
    <name evidence="2" type="ORF">BDV96DRAFT_601182</name>
</gene>
<dbReference type="EMBL" id="ML977327">
    <property type="protein sequence ID" value="KAF2113704.1"/>
    <property type="molecule type" value="Genomic_DNA"/>
</dbReference>
<proteinExistence type="predicted"/>